<keyword evidence="2" id="KW-1185">Reference proteome</keyword>
<sequence length="152" mass="17343">MVVLSENVILEFKPRFEKSLENLPITVVSRSTAIVNESEYPVKFDFITETLVDYKKQVVTTNIIKIEGTIPGSIKIGALMVVPQHLYITCEYEILSITNNELKTLIQNENPMFLYSNWLLEAIENETLVLEVKTDTGQTVDWPVGIKNAYFL</sequence>
<evidence type="ECO:0000313" key="2">
    <source>
        <dbReference type="Proteomes" id="UP001316087"/>
    </source>
</evidence>
<accession>A0ABS9UD58</accession>
<comment type="caution">
    <text evidence="1">The sequence shown here is derived from an EMBL/GenBank/DDBJ whole genome shotgun (WGS) entry which is preliminary data.</text>
</comment>
<reference evidence="1 2" key="1">
    <citation type="submission" date="2022-03" db="EMBL/GenBank/DDBJ databases">
        <authorList>
            <person name="Jo J.-H."/>
            <person name="Im W.-T."/>
        </authorList>
    </citation>
    <scope>NUCLEOTIDE SEQUENCE [LARGE SCALE GENOMIC DNA]</scope>
    <source>
        <strain evidence="1 2">MA9</strain>
    </source>
</reference>
<dbReference type="RefSeq" id="WP_241369329.1">
    <property type="nucleotide sequence ID" value="NZ_JAKZFC010000003.1"/>
</dbReference>
<name>A0ABS9UD58_9BACL</name>
<dbReference type="EMBL" id="JAKZFC010000003">
    <property type="protein sequence ID" value="MCH7322264.1"/>
    <property type="molecule type" value="Genomic_DNA"/>
</dbReference>
<protein>
    <submittedName>
        <fullName evidence="1">Uncharacterized protein</fullName>
    </submittedName>
</protein>
<evidence type="ECO:0000313" key="1">
    <source>
        <dbReference type="EMBL" id="MCH7322264.1"/>
    </source>
</evidence>
<proteinExistence type="predicted"/>
<organism evidence="1 2">
    <name type="scientific">Solibacillus palustris</name>
    <dbReference type="NCBI Taxonomy" id="2908203"/>
    <lineage>
        <taxon>Bacteria</taxon>
        <taxon>Bacillati</taxon>
        <taxon>Bacillota</taxon>
        <taxon>Bacilli</taxon>
        <taxon>Bacillales</taxon>
        <taxon>Caryophanaceae</taxon>
        <taxon>Solibacillus</taxon>
    </lineage>
</organism>
<gene>
    <name evidence="1" type="ORF">LZ480_10205</name>
</gene>
<dbReference type="Proteomes" id="UP001316087">
    <property type="component" value="Unassembled WGS sequence"/>
</dbReference>